<name>A0ABR4FUL0_9EURO</name>
<evidence type="ECO:0000313" key="4">
    <source>
        <dbReference type="Proteomes" id="UP001610563"/>
    </source>
</evidence>
<dbReference type="PANTHER" id="PTHR35043:SF7">
    <property type="entry name" value="TRANSCRIPTION FACTOR DOMAIN-CONTAINING PROTEIN"/>
    <property type="match status" value="1"/>
</dbReference>
<organism evidence="3 4">
    <name type="scientific">Aspergillus keveii</name>
    <dbReference type="NCBI Taxonomy" id="714993"/>
    <lineage>
        <taxon>Eukaryota</taxon>
        <taxon>Fungi</taxon>
        <taxon>Dikarya</taxon>
        <taxon>Ascomycota</taxon>
        <taxon>Pezizomycotina</taxon>
        <taxon>Eurotiomycetes</taxon>
        <taxon>Eurotiomycetidae</taxon>
        <taxon>Eurotiales</taxon>
        <taxon>Aspergillaceae</taxon>
        <taxon>Aspergillus</taxon>
        <taxon>Aspergillus subgen. Nidulantes</taxon>
    </lineage>
</organism>
<gene>
    <name evidence="3" type="ORF">BJX66DRAFT_341696</name>
</gene>
<feature type="transmembrane region" description="Helical" evidence="2">
    <location>
        <begin position="285"/>
        <end position="306"/>
    </location>
</feature>
<dbReference type="PANTHER" id="PTHR35043">
    <property type="entry name" value="TRANSCRIPTION FACTOR DOMAIN-CONTAINING PROTEIN"/>
    <property type="match status" value="1"/>
</dbReference>
<evidence type="ECO:0000256" key="1">
    <source>
        <dbReference type="SAM" id="MobiDB-lite"/>
    </source>
</evidence>
<evidence type="ECO:0000313" key="3">
    <source>
        <dbReference type="EMBL" id="KAL2786910.1"/>
    </source>
</evidence>
<sequence>MAADEFWQAWKLTKRVDSLGFCMTHAFYALMGGFIITVPAEDEGETHPQGPTEAKGPTVTTESGHALQLSKPPQKLEYFSINSTSRSIFDDERERYELIDPVAVAVFKAITQETESALFFPRITEEDTKNQAKSDSLTKAFAVLQCTWLIVQSISRTSQGFLLTELELTTLAFTICAVIMYGFWWCKPFDAQRPIRLLCLDPQTVSQVHSRLEPWGIGSRILSTNMAFEYILGAADVVDEALTQPHVLARSAIFHTSGVAFSSIHLIAWNWDFPSPVIRILWRSFSLGATCLPLVTVAGLAPILFFGYKFDKSDGKDFVHWVTLIVLAAMGLQCRRLCMKPQVGIACFLTSHGFIFMPHSTFNSVTVGAFALGNIHIGSIRTL</sequence>
<feature type="transmembrane region" description="Helical" evidence="2">
    <location>
        <begin position="168"/>
        <end position="186"/>
    </location>
</feature>
<reference evidence="3 4" key="1">
    <citation type="submission" date="2024-07" db="EMBL/GenBank/DDBJ databases">
        <title>Section-level genome sequencing and comparative genomics of Aspergillus sections Usti and Cavernicolus.</title>
        <authorList>
            <consortium name="Lawrence Berkeley National Laboratory"/>
            <person name="Nybo J.L."/>
            <person name="Vesth T.C."/>
            <person name="Theobald S."/>
            <person name="Frisvad J.C."/>
            <person name="Larsen T.O."/>
            <person name="Kjaerboelling I."/>
            <person name="Rothschild-Mancinelli K."/>
            <person name="Lyhne E.K."/>
            <person name="Kogle M.E."/>
            <person name="Barry K."/>
            <person name="Clum A."/>
            <person name="Na H."/>
            <person name="Ledsgaard L."/>
            <person name="Lin J."/>
            <person name="Lipzen A."/>
            <person name="Kuo A."/>
            <person name="Riley R."/>
            <person name="Mondo S."/>
            <person name="Labutti K."/>
            <person name="Haridas S."/>
            <person name="Pangalinan J."/>
            <person name="Salamov A.A."/>
            <person name="Simmons B.A."/>
            <person name="Magnuson J.K."/>
            <person name="Chen J."/>
            <person name="Drula E."/>
            <person name="Henrissat B."/>
            <person name="Wiebenga A."/>
            <person name="Lubbers R.J."/>
            <person name="Gomes A.C."/>
            <person name="Makela M.R."/>
            <person name="Stajich J."/>
            <person name="Grigoriev I.V."/>
            <person name="Mortensen U.H."/>
            <person name="De Vries R.P."/>
            <person name="Baker S.E."/>
            <person name="Andersen M.R."/>
        </authorList>
    </citation>
    <scope>NUCLEOTIDE SEQUENCE [LARGE SCALE GENOMIC DNA]</scope>
    <source>
        <strain evidence="3 4">CBS 209.92</strain>
    </source>
</reference>
<dbReference type="EMBL" id="JBFTWV010000107">
    <property type="protein sequence ID" value="KAL2786910.1"/>
    <property type="molecule type" value="Genomic_DNA"/>
</dbReference>
<comment type="caution">
    <text evidence="3">The sequence shown here is derived from an EMBL/GenBank/DDBJ whole genome shotgun (WGS) entry which is preliminary data.</text>
</comment>
<feature type="region of interest" description="Disordered" evidence="1">
    <location>
        <begin position="41"/>
        <end position="66"/>
    </location>
</feature>
<proteinExistence type="predicted"/>
<feature type="transmembrane region" description="Helical" evidence="2">
    <location>
        <begin position="318"/>
        <end position="334"/>
    </location>
</feature>
<protein>
    <submittedName>
        <fullName evidence="3">Uncharacterized protein</fullName>
    </submittedName>
</protein>
<keyword evidence="2" id="KW-0812">Transmembrane</keyword>
<evidence type="ECO:0000256" key="2">
    <source>
        <dbReference type="SAM" id="Phobius"/>
    </source>
</evidence>
<keyword evidence="2" id="KW-1133">Transmembrane helix</keyword>
<keyword evidence="4" id="KW-1185">Reference proteome</keyword>
<dbReference type="Proteomes" id="UP001610563">
    <property type="component" value="Unassembled WGS sequence"/>
</dbReference>
<accession>A0ABR4FUL0</accession>
<keyword evidence="2" id="KW-0472">Membrane</keyword>